<name>A0ABY4WBW0_9PROT</name>
<dbReference type="EMBL" id="CP098747">
    <property type="protein sequence ID" value="USG62141.1"/>
    <property type="molecule type" value="Genomic_DNA"/>
</dbReference>
<feature type="transmembrane region" description="Helical" evidence="1">
    <location>
        <begin position="6"/>
        <end position="23"/>
    </location>
</feature>
<protein>
    <recommendedName>
        <fullName evidence="4">Extensin</fullName>
    </recommendedName>
</protein>
<organism evidence="2 3">
    <name type="scientific">Sneathiella marina</name>
    <dbReference type="NCBI Taxonomy" id="2950108"/>
    <lineage>
        <taxon>Bacteria</taxon>
        <taxon>Pseudomonadati</taxon>
        <taxon>Pseudomonadota</taxon>
        <taxon>Alphaproteobacteria</taxon>
        <taxon>Sneathiellales</taxon>
        <taxon>Sneathiellaceae</taxon>
        <taxon>Sneathiella</taxon>
    </lineage>
</organism>
<dbReference type="RefSeq" id="WP_251935734.1">
    <property type="nucleotide sequence ID" value="NZ_CP098747.1"/>
</dbReference>
<reference evidence="2" key="1">
    <citation type="submission" date="2022-06" db="EMBL/GenBank/DDBJ databases">
        <title>Sneathiella actinostolidae sp. nov., isolated from a sea anemonein the Western Pacific Ocean.</title>
        <authorList>
            <person name="Wei M.J."/>
        </authorList>
    </citation>
    <scope>NUCLEOTIDE SEQUENCE</scope>
    <source>
        <strain evidence="2">PHK-P5</strain>
    </source>
</reference>
<evidence type="ECO:0000256" key="1">
    <source>
        <dbReference type="SAM" id="Phobius"/>
    </source>
</evidence>
<keyword evidence="1" id="KW-0812">Transmembrane</keyword>
<evidence type="ECO:0000313" key="3">
    <source>
        <dbReference type="Proteomes" id="UP001056291"/>
    </source>
</evidence>
<keyword evidence="3" id="KW-1185">Reference proteome</keyword>
<gene>
    <name evidence="2" type="ORF">NBZ79_04020</name>
</gene>
<proteinExistence type="predicted"/>
<sequence>MIKLLGWIMLGIIVIVAGFLYRYESLDPCEWLTQDLVAYSGLKPISGLGDTAGLVLEPTECVRRWANLRIESAEQ</sequence>
<accession>A0ABY4WBW0</accession>
<evidence type="ECO:0008006" key="4">
    <source>
        <dbReference type="Google" id="ProtNLM"/>
    </source>
</evidence>
<keyword evidence="1" id="KW-1133">Transmembrane helix</keyword>
<dbReference type="Proteomes" id="UP001056291">
    <property type="component" value="Chromosome"/>
</dbReference>
<evidence type="ECO:0000313" key="2">
    <source>
        <dbReference type="EMBL" id="USG62141.1"/>
    </source>
</evidence>
<keyword evidence="1" id="KW-0472">Membrane</keyword>